<dbReference type="InterPro" id="IPR036412">
    <property type="entry name" value="HAD-like_sf"/>
</dbReference>
<gene>
    <name evidence="11" type="ORF">ALP48_05027</name>
</gene>
<evidence type="ECO:0000256" key="4">
    <source>
        <dbReference type="ARBA" id="ARBA00006171"/>
    </source>
</evidence>
<dbReference type="FunFam" id="3.40.50.1000:FF:000022">
    <property type="entry name" value="Phosphoglycolate phosphatase"/>
    <property type="match status" value="1"/>
</dbReference>
<evidence type="ECO:0000313" key="11">
    <source>
        <dbReference type="EMBL" id="RMT41511.1"/>
    </source>
</evidence>
<dbReference type="GO" id="GO:0046295">
    <property type="term" value="P:glycolate biosynthetic process"/>
    <property type="evidence" value="ECO:0007669"/>
    <property type="project" value="UniProtKB-UniRule"/>
</dbReference>
<dbReference type="GO" id="GO:0006281">
    <property type="term" value="P:DNA repair"/>
    <property type="evidence" value="ECO:0007669"/>
    <property type="project" value="TreeGrafter"/>
</dbReference>
<keyword evidence="6 10" id="KW-0479">Metal-binding</keyword>
<comment type="caution">
    <text evidence="11">The sequence shown here is derived from an EMBL/GenBank/DDBJ whole genome shotgun (WGS) entry which is preliminary data.</text>
</comment>
<dbReference type="GO" id="GO:0008967">
    <property type="term" value="F:phosphoglycolate phosphatase activity"/>
    <property type="evidence" value="ECO:0007669"/>
    <property type="project" value="UniProtKB-UniRule"/>
</dbReference>
<dbReference type="SFLD" id="SFLDS00003">
    <property type="entry name" value="Haloacid_Dehalogenase"/>
    <property type="match status" value="1"/>
</dbReference>
<comment type="function">
    <text evidence="10">Specifically catalyzes the dephosphorylation of 2-phosphoglycolate. Is involved in the dissimilation of the intracellular 2-phosphoglycolate formed during the DNA repair of 3'-phosphoglycolate ends, a major class of DNA lesions induced by oxidative stress.</text>
</comment>
<protein>
    <recommendedName>
        <fullName evidence="5 10">Phosphoglycolate phosphatase</fullName>
        <shortName evidence="10">PGP</shortName>
        <shortName evidence="10">PGPase</shortName>
        <ecNumber evidence="5 10">3.1.3.18</ecNumber>
    </recommendedName>
</protein>
<evidence type="ECO:0000256" key="5">
    <source>
        <dbReference type="ARBA" id="ARBA00013078"/>
    </source>
</evidence>
<dbReference type="EC" id="3.1.3.18" evidence="5 10"/>
<dbReference type="SUPFAM" id="SSF56784">
    <property type="entry name" value="HAD-like"/>
    <property type="match status" value="1"/>
</dbReference>
<evidence type="ECO:0000256" key="6">
    <source>
        <dbReference type="ARBA" id="ARBA00022723"/>
    </source>
</evidence>
<evidence type="ECO:0000256" key="1">
    <source>
        <dbReference type="ARBA" id="ARBA00000830"/>
    </source>
</evidence>
<comment type="cofactor">
    <cofactor evidence="2 10">
        <name>Mg(2+)</name>
        <dbReference type="ChEBI" id="CHEBI:18420"/>
    </cofactor>
</comment>
<dbReference type="CDD" id="cd16417">
    <property type="entry name" value="HAD_PGPase"/>
    <property type="match status" value="1"/>
</dbReference>
<dbReference type="Gene3D" id="3.40.50.1000">
    <property type="entry name" value="HAD superfamily/HAD-like"/>
    <property type="match status" value="1"/>
</dbReference>
<comment type="pathway">
    <text evidence="3 10">Organic acid metabolism; glycolate biosynthesis; glycolate from 2-phosphoglycolate: step 1/1.</text>
</comment>
<accession>A0A3M5L092</accession>
<keyword evidence="8 10" id="KW-0460">Magnesium</keyword>
<dbReference type="PANTHER" id="PTHR43434">
    <property type="entry name" value="PHOSPHOGLYCOLATE PHOSPHATASE"/>
    <property type="match status" value="1"/>
</dbReference>
<reference evidence="11 12" key="1">
    <citation type="submission" date="2018-08" db="EMBL/GenBank/DDBJ databases">
        <title>Recombination of ecologically and evolutionarily significant loci maintains genetic cohesion in the Pseudomonas syringae species complex.</title>
        <authorList>
            <person name="Dillon M."/>
            <person name="Thakur S."/>
            <person name="Almeida R.N.D."/>
            <person name="Weir B.S."/>
            <person name="Guttman D.S."/>
        </authorList>
    </citation>
    <scope>NUCLEOTIDE SEQUENCE [LARGE SCALE GENOMIC DNA]</scope>
    <source>
        <strain evidence="11 12">ICMP 16926</strain>
    </source>
</reference>
<dbReference type="UniPathway" id="UPA00865">
    <property type="reaction ID" value="UER00834"/>
</dbReference>
<feature type="binding site" evidence="10">
    <location>
        <position position="185"/>
    </location>
    <ligand>
        <name>Mg(2+)</name>
        <dbReference type="ChEBI" id="CHEBI:18420"/>
    </ligand>
</feature>
<evidence type="ECO:0000313" key="12">
    <source>
        <dbReference type="Proteomes" id="UP000268096"/>
    </source>
</evidence>
<dbReference type="NCBIfam" id="TIGR01509">
    <property type="entry name" value="HAD-SF-IA-v3"/>
    <property type="match status" value="1"/>
</dbReference>
<dbReference type="InterPro" id="IPR023198">
    <property type="entry name" value="PGP-like_dom2"/>
</dbReference>
<feature type="binding site" evidence="10">
    <location>
        <position position="22"/>
    </location>
    <ligand>
        <name>Mg(2+)</name>
        <dbReference type="ChEBI" id="CHEBI:18420"/>
    </ligand>
</feature>
<dbReference type="InterPro" id="IPR041492">
    <property type="entry name" value="HAD_2"/>
</dbReference>
<keyword evidence="9 10" id="KW-0119">Carbohydrate metabolism</keyword>
<evidence type="ECO:0000256" key="7">
    <source>
        <dbReference type="ARBA" id="ARBA00022801"/>
    </source>
</evidence>
<organism evidence="11 12">
    <name type="scientific">Pseudomonas syringae pv. solidagae</name>
    <dbReference type="NCBI Taxonomy" id="264458"/>
    <lineage>
        <taxon>Bacteria</taxon>
        <taxon>Pseudomonadati</taxon>
        <taxon>Pseudomonadota</taxon>
        <taxon>Gammaproteobacteria</taxon>
        <taxon>Pseudomonadales</taxon>
        <taxon>Pseudomonadaceae</taxon>
        <taxon>Pseudomonas</taxon>
        <taxon>Pseudomonas syringae</taxon>
    </lineage>
</organism>
<dbReference type="SFLD" id="SFLDG01135">
    <property type="entry name" value="C1.5.6:_HAD__Beta-PGM__Phospha"/>
    <property type="match status" value="1"/>
</dbReference>
<evidence type="ECO:0000256" key="3">
    <source>
        <dbReference type="ARBA" id="ARBA00004818"/>
    </source>
</evidence>
<feature type="active site" description="Nucleophile" evidence="10">
    <location>
        <position position="22"/>
    </location>
</feature>
<name>A0A3M5L092_PSESX</name>
<dbReference type="Pfam" id="PF13419">
    <property type="entry name" value="HAD_2"/>
    <property type="match status" value="1"/>
</dbReference>
<proteinExistence type="inferred from homology"/>
<dbReference type="Gene3D" id="1.10.150.240">
    <property type="entry name" value="Putative phosphatase, domain 2"/>
    <property type="match status" value="1"/>
</dbReference>
<keyword evidence="7 10" id="KW-0378">Hydrolase</keyword>
<comment type="similarity">
    <text evidence="4 10">Belongs to the HAD-like hydrolase superfamily. CbbY/CbbZ/Gph/YieH family.</text>
</comment>
<dbReference type="InterPro" id="IPR006439">
    <property type="entry name" value="HAD-SF_hydro_IA"/>
</dbReference>
<dbReference type="GO" id="GO:0005829">
    <property type="term" value="C:cytosol"/>
    <property type="evidence" value="ECO:0007669"/>
    <property type="project" value="TreeGrafter"/>
</dbReference>
<dbReference type="NCBIfam" id="NF009698">
    <property type="entry name" value="PRK13223.1"/>
    <property type="match status" value="1"/>
</dbReference>
<dbReference type="PRINTS" id="PR00413">
    <property type="entry name" value="HADHALOGNASE"/>
</dbReference>
<feature type="binding site" evidence="10">
    <location>
        <position position="24"/>
    </location>
    <ligand>
        <name>Mg(2+)</name>
        <dbReference type="ChEBI" id="CHEBI:18420"/>
    </ligand>
</feature>
<dbReference type="NCBIfam" id="TIGR01449">
    <property type="entry name" value="PGP_bact"/>
    <property type="match status" value="1"/>
</dbReference>
<dbReference type="InterPro" id="IPR023214">
    <property type="entry name" value="HAD_sf"/>
</dbReference>
<dbReference type="InterPro" id="IPR050155">
    <property type="entry name" value="HAD-like_hydrolase_sf"/>
</dbReference>
<dbReference type="EMBL" id="RBTH01000309">
    <property type="protein sequence ID" value="RMT41511.1"/>
    <property type="molecule type" value="Genomic_DNA"/>
</dbReference>
<dbReference type="Proteomes" id="UP000268096">
    <property type="component" value="Unassembled WGS sequence"/>
</dbReference>
<evidence type="ECO:0000256" key="9">
    <source>
        <dbReference type="ARBA" id="ARBA00023277"/>
    </source>
</evidence>
<dbReference type="GO" id="GO:0046872">
    <property type="term" value="F:metal ion binding"/>
    <property type="evidence" value="ECO:0007669"/>
    <property type="project" value="UniProtKB-KW"/>
</dbReference>
<evidence type="ECO:0000256" key="10">
    <source>
        <dbReference type="HAMAP-Rule" id="MF_00495"/>
    </source>
</evidence>
<dbReference type="HAMAP" id="MF_00495">
    <property type="entry name" value="GPH_hydrolase_bact"/>
    <property type="match status" value="1"/>
</dbReference>
<dbReference type="PANTHER" id="PTHR43434:SF1">
    <property type="entry name" value="PHOSPHOGLYCOLATE PHOSPHATASE"/>
    <property type="match status" value="1"/>
</dbReference>
<dbReference type="NCBIfam" id="NF009695">
    <property type="entry name" value="PRK13222.1-2"/>
    <property type="match status" value="1"/>
</dbReference>
<sequence>MPRMSGFEQLFAGKLPKLIMFDLDGTLVDSVPDLAVAVDTMLAELGRPIAGLESVRAWVGNGAPVLVRRALANNLDHSGVDDALAEQGLEIFMRAYAQKHEFTVVYPGVRETLKWLQKMGVEMALITNKPERFVAPLLDEMKLGRFFRWIVGGDTMPQKKPDPAALFFVMKMAGAPASQSLFVGDSRSDVQAAKAAGVACVALSYGYNHGRPIAEENPAMVIDDLRRLIPGCLDMDAEILLPDIKRPSSRESIVVVTRKLWMKVIKALARWRWRA</sequence>
<dbReference type="AlphaFoldDB" id="A0A3M5L092"/>
<dbReference type="SFLD" id="SFLDG01129">
    <property type="entry name" value="C1.5:_HAD__Beta-PGM__Phosphata"/>
    <property type="match status" value="1"/>
</dbReference>
<comment type="catalytic activity">
    <reaction evidence="1 10">
        <text>2-phosphoglycolate + H2O = glycolate + phosphate</text>
        <dbReference type="Rhea" id="RHEA:14369"/>
        <dbReference type="ChEBI" id="CHEBI:15377"/>
        <dbReference type="ChEBI" id="CHEBI:29805"/>
        <dbReference type="ChEBI" id="CHEBI:43474"/>
        <dbReference type="ChEBI" id="CHEBI:58033"/>
        <dbReference type="EC" id="3.1.3.18"/>
    </reaction>
</comment>
<dbReference type="GO" id="GO:0005975">
    <property type="term" value="P:carbohydrate metabolic process"/>
    <property type="evidence" value="ECO:0007669"/>
    <property type="project" value="InterPro"/>
</dbReference>
<evidence type="ECO:0000256" key="2">
    <source>
        <dbReference type="ARBA" id="ARBA00001946"/>
    </source>
</evidence>
<dbReference type="NCBIfam" id="TIGR01549">
    <property type="entry name" value="HAD-SF-IA-v1"/>
    <property type="match status" value="1"/>
</dbReference>
<evidence type="ECO:0000256" key="8">
    <source>
        <dbReference type="ARBA" id="ARBA00022842"/>
    </source>
</evidence>
<dbReference type="InterPro" id="IPR037512">
    <property type="entry name" value="PGPase_prok"/>
</dbReference>